<dbReference type="AlphaFoldDB" id="A0A927F969"/>
<reference evidence="2" key="1">
    <citation type="submission" date="2020-09" db="EMBL/GenBank/DDBJ databases">
        <title>Pelagicoccus enzymogenes sp. nov. with an EPS production, isolated from marine sediment.</title>
        <authorList>
            <person name="Feng X."/>
        </authorList>
    </citation>
    <scope>NUCLEOTIDE SEQUENCE</scope>
    <source>
        <strain evidence="2">NFK12</strain>
    </source>
</reference>
<dbReference type="PANTHER" id="PTHR11102">
    <property type="entry name" value="SEL-1-LIKE PROTEIN"/>
    <property type="match status" value="1"/>
</dbReference>
<evidence type="ECO:0000256" key="1">
    <source>
        <dbReference type="SAM" id="MobiDB-lite"/>
    </source>
</evidence>
<protein>
    <submittedName>
        <fullName evidence="2">SEL1-like repeat protein</fullName>
    </submittedName>
</protein>
<evidence type="ECO:0000313" key="3">
    <source>
        <dbReference type="Proteomes" id="UP000622317"/>
    </source>
</evidence>
<feature type="region of interest" description="Disordered" evidence="1">
    <location>
        <begin position="886"/>
        <end position="922"/>
    </location>
</feature>
<comment type="caution">
    <text evidence="2">The sequence shown here is derived from an EMBL/GenBank/DDBJ whole genome shotgun (WGS) entry which is preliminary data.</text>
</comment>
<dbReference type="InterPro" id="IPR050767">
    <property type="entry name" value="Sel1_AlgK"/>
</dbReference>
<name>A0A927F969_9BACT</name>
<dbReference type="InterPro" id="IPR006597">
    <property type="entry name" value="Sel1-like"/>
</dbReference>
<dbReference type="SMART" id="SM00671">
    <property type="entry name" value="SEL1"/>
    <property type="match status" value="15"/>
</dbReference>
<dbReference type="PANTHER" id="PTHR11102:SF160">
    <property type="entry name" value="ERAD-ASSOCIATED E3 UBIQUITIN-PROTEIN LIGASE COMPONENT HRD3"/>
    <property type="match status" value="1"/>
</dbReference>
<dbReference type="SUPFAM" id="SSF81901">
    <property type="entry name" value="HCP-like"/>
    <property type="match status" value="4"/>
</dbReference>
<sequence length="922" mass="102567">MNPSQIYRFLLPLIALALLHPLAGQEFDYGDAELSPTELYDEALKHLYGGDGYKINRNAAISKLKKAAEKGYATAHNTLGSLHLQGNGLFTSPRKALRSFEDAAALNDPLGHYNAGYSYLVGRGAQANMATAERHFLAVVDESTQRNLSPEEFGTFRNARAAAYFYLGIIYSDEDDKTYFDAKKATDCFHKSDELNEPNAAMLLAIRYARGEGAEQDQAKSEAFLERYKIAALNKLHNSISQVLFQGMDREDVKASLDEIISSYADQMSEQIQSMQTAFGVSLLDEEELYSPEQAFAWLKPVATEENHLASSRLATLYYRGEGTEPNLEKARELLEHASKQEAMAKYNLAVMLAKGEGGDANLVRAKDLFEKAAKSSWYPAIHYKSPETAPFISERDAIALVKQQAEQRDPDALFCLGRRTLWGLGVERNYDSAKAMILAASELGNAQARFYYGVYIASDFSWLGPSEEDKAIQAAAEAGYPPAIHELGVKAETSNRYKVALENYERSASLGHIPSLYKLGYYYLEGRGVAVDYQKAVSYFQKAADTEDPIGMLNLGLAYEYGFGVEQDLSRAYDLYKEARLRGSYYAEYAIGNLLASGKIGEAAWEEAIPYWESAGAYRNKDAYLRLSECHRTGKGVKKNLSLAFNYYNRAYALTYYGDNDTQYELVQFKLDPKSELYNPGQAINMLRMLELSGYPLAGYKLAELNRDGIGLRQNAKKAYNKYLKTAELLGTDLKVQLDSEFDSFYSKETNLDKGVRPVDRETEILHEAALDACYQIAFILKSGQIKKTSPQDCVIWYQTAARLGHAPSKLALGKLYLSGQYVDQDEPFGWKLVQEAAATDAEAKFFAAKSFFDGKFPDLGREAAISLLRSAVASGLEKAQHTLEKHEISVEAESEQDTAPVPARKGEDDGFDGPVDLDLA</sequence>
<proteinExistence type="predicted"/>
<evidence type="ECO:0000313" key="2">
    <source>
        <dbReference type="EMBL" id="MBD5780803.1"/>
    </source>
</evidence>
<dbReference type="RefSeq" id="WP_191617913.1">
    <property type="nucleotide sequence ID" value="NZ_JACYFG010000038.1"/>
</dbReference>
<dbReference type="Proteomes" id="UP000622317">
    <property type="component" value="Unassembled WGS sequence"/>
</dbReference>
<dbReference type="EMBL" id="JACYFG010000038">
    <property type="protein sequence ID" value="MBD5780803.1"/>
    <property type="molecule type" value="Genomic_DNA"/>
</dbReference>
<dbReference type="InterPro" id="IPR011990">
    <property type="entry name" value="TPR-like_helical_dom_sf"/>
</dbReference>
<keyword evidence="3" id="KW-1185">Reference proteome</keyword>
<gene>
    <name evidence="2" type="ORF">IEN85_14985</name>
</gene>
<accession>A0A927F969</accession>
<dbReference type="Pfam" id="PF08238">
    <property type="entry name" value="Sel1"/>
    <property type="match status" value="13"/>
</dbReference>
<organism evidence="2 3">
    <name type="scientific">Pelagicoccus enzymogenes</name>
    <dbReference type="NCBI Taxonomy" id="2773457"/>
    <lineage>
        <taxon>Bacteria</taxon>
        <taxon>Pseudomonadati</taxon>
        <taxon>Verrucomicrobiota</taxon>
        <taxon>Opitutia</taxon>
        <taxon>Puniceicoccales</taxon>
        <taxon>Pelagicoccaceae</taxon>
        <taxon>Pelagicoccus</taxon>
    </lineage>
</organism>
<dbReference type="Gene3D" id="1.25.40.10">
    <property type="entry name" value="Tetratricopeptide repeat domain"/>
    <property type="match status" value="5"/>
</dbReference>